<dbReference type="GO" id="GO:1903785">
    <property type="term" value="P:L-valine transmembrane transport"/>
    <property type="evidence" value="ECO:0007669"/>
    <property type="project" value="TreeGrafter"/>
</dbReference>
<name>A0A1H3VHY0_9ACTO</name>
<keyword evidence="7 8" id="KW-0472">Membrane</keyword>
<evidence type="ECO:0000256" key="5">
    <source>
        <dbReference type="ARBA" id="ARBA00022692"/>
    </source>
</evidence>
<evidence type="ECO:0000256" key="2">
    <source>
        <dbReference type="ARBA" id="ARBA00010735"/>
    </source>
</evidence>
<keyword evidence="3" id="KW-0813">Transport</keyword>
<feature type="transmembrane region" description="Helical" evidence="8">
    <location>
        <begin position="125"/>
        <end position="148"/>
    </location>
</feature>
<protein>
    <submittedName>
        <fullName evidence="9">Predicted branched-chain amino acid permease (Azaleucine resistance)</fullName>
    </submittedName>
</protein>
<dbReference type="AlphaFoldDB" id="A0A1H3VHY0"/>
<sequence length="233" mass="24046">MRGAELRRGLRGGLPIGLGYFAVSLAIGLYWAQGQLPPLSSAIFSATSMSSTSQFAGITIIAARGGLVELAATTLIVNLRYLLMSVSLAQRLPAKVSTGTRLLMAAGVTDEIYALNISRTPITAAYFLGSMVLPILGWTGGTLTGAYVGEVIPASVQSAAGILLYAMFIAIVVPPARKSGDVRVVMAIAAAASIALAFLPGLRELEVGWRIIIATCVAAAIGASIRPVSEGRA</sequence>
<dbReference type="Pfam" id="PF03591">
    <property type="entry name" value="AzlC"/>
    <property type="match status" value="1"/>
</dbReference>
<dbReference type="OrthoDB" id="9803444at2"/>
<feature type="transmembrane region" description="Helical" evidence="8">
    <location>
        <begin position="207"/>
        <end position="225"/>
    </location>
</feature>
<dbReference type="PANTHER" id="PTHR34979">
    <property type="entry name" value="INNER MEMBRANE PROTEIN YGAZ"/>
    <property type="match status" value="1"/>
</dbReference>
<keyword evidence="6 8" id="KW-1133">Transmembrane helix</keyword>
<comment type="similarity">
    <text evidence="2">Belongs to the AzlC family.</text>
</comment>
<proteinExistence type="inferred from homology"/>
<evidence type="ECO:0000256" key="6">
    <source>
        <dbReference type="ARBA" id="ARBA00022989"/>
    </source>
</evidence>
<dbReference type="InterPro" id="IPR011606">
    <property type="entry name" value="Brnchd-chn_aa_trnsp_permease"/>
</dbReference>
<keyword evidence="4" id="KW-1003">Cell membrane</keyword>
<gene>
    <name evidence="9" type="ORF">SAMN02910418_00040</name>
</gene>
<evidence type="ECO:0000256" key="4">
    <source>
        <dbReference type="ARBA" id="ARBA00022475"/>
    </source>
</evidence>
<evidence type="ECO:0000313" key="10">
    <source>
        <dbReference type="Proteomes" id="UP000199288"/>
    </source>
</evidence>
<dbReference type="Proteomes" id="UP000199288">
    <property type="component" value="Unassembled WGS sequence"/>
</dbReference>
<feature type="transmembrane region" description="Helical" evidence="8">
    <location>
        <begin position="12"/>
        <end position="32"/>
    </location>
</feature>
<dbReference type="PANTHER" id="PTHR34979:SF1">
    <property type="entry name" value="INNER MEMBRANE PROTEIN YGAZ"/>
    <property type="match status" value="1"/>
</dbReference>
<organism evidence="9 10">
    <name type="scientific">Bowdeniella nasicola</name>
    <dbReference type="NCBI Taxonomy" id="208480"/>
    <lineage>
        <taxon>Bacteria</taxon>
        <taxon>Bacillati</taxon>
        <taxon>Actinomycetota</taxon>
        <taxon>Actinomycetes</taxon>
        <taxon>Actinomycetales</taxon>
        <taxon>Actinomycetaceae</taxon>
        <taxon>Bowdeniella</taxon>
    </lineage>
</organism>
<evidence type="ECO:0000313" key="9">
    <source>
        <dbReference type="EMBL" id="SDZ73732.1"/>
    </source>
</evidence>
<dbReference type="EMBL" id="FNQV01000001">
    <property type="protein sequence ID" value="SDZ73732.1"/>
    <property type="molecule type" value="Genomic_DNA"/>
</dbReference>
<dbReference type="GO" id="GO:0005886">
    <property type="term" value="C:plasma membrane"/>
    <property type="evidence" value="ECO:0007669"/>
    <property type="project" value="UniProtKB-SubCell"/>
</dbReference>
<evidence type="ECO:0000256" key="3">
    <source>
        <dbReference type="ARBA" id="ARBA00022448"/>
    </source>
</evidence>
<accession>A0A1H3VHY0</accession>
<evidence type="ECO:0000256" key="1">
    <source>
        <dbReference type="ARBA" id="ARBA00004651"/>
    </source>
</evidence>
<feature type="transmembrane region" description="Helical" evidence="8">
    <location>
        <begin position="52"/>
        <end position="77"/>
    </location>
</feature>
<comment type="subcellular location">
    <subcellularLocation>
        <location evidence="1">Cell membrane</location>
        <topology evidence="1">Multi-pass membrane protein</topology>
    </subcellularLocation>
</comment>
<feature type="transmembrane region" description="Helical" evidence="8">
    <location>
        <begin position="184"/>
        <end position="201"/>
    </location>
</feature>
<evidence type="ECO:0000256" key="7">
    <source>
        <dbReference type="ARBA" id="ARBA00023136"/>
    </source>
</evidence>
<keyword evidence="5 8" id="KW-0812">Transmembrane</keyword>
<keyword evidence="10" id="KW-1185">Reference proteome</keyword>
<reference evidence="10" key="1">
    <citation type="submission" date="2016-10" db="EMBL/GenBank/DDBJ databases">
        <authorList>
            <person name="Varghese N."/>
            <person name="Submissions S."/>
        </authorList>
    </citation>
    <scope>NUCLEOTIDE SEQUENCE [LARGE SCALE GENOMIC DNA]</scope>
    <source>
        <strain evidence="10">KPR-1</strain>
    </source>
</reference>
<evidence type="ECO:0000256" key="8">
    <source>
        <dbReference type="SAM" id="Phobius"/>
    </source>
</evidence>
<feature type="transmembrane region" description="Helical" evidence="8">
    <location>
        <begin position="154"/>
        <end position="172"/>
    </location>
</feature>